<dbReference type="PROSITE" id="PS51000">
    <property type="entry name" value="HTH_DEOR_2"/>
    <property type="match status" value="1"/>
</dbReference>
<evidence type="ECO:0000313" key="4">
    <source>
        <dbReference type="EMBL" id="MDQ0360920.1"/>
    </source>
</evidence>
<feature type="domain" description="HTH deoR-type" evidence="3">
    <location>
        <begin position="2"/>
        <end position="57"/>
    </location>
</feature>
<dbReference type="Pfam" id="PF25583">
    <property type="entry name" value="WCX"/>
    <property type="match status" value="1"/>
</dbReference>
<dbReference type="InterPro" id="IPR036388">
    <property type="entry name" value="WH-like_DNA-bd_sf"/>
</dbReference>
<reference evidence="4 5" key="1">
    <citation type="submission" date="2023-07" db="EMBL/GenBank/DDBJ databases">
        <title>Genomic Encyclopedia of Type Strains, Phase IV (KMG-IV): sequencing the most valuable type-strain genomes for metagenomic binning, comparative biology and taxonomic classification.</title>
        <authorList>
            <person name="Goeker M."/>
        </authorList>
    </citation>
    <scope>NUCLEOTIDE SEQUENCE [LARGE SCALE GENOMIC DNA]</scope>
    <source>
        <strain evidence="4 5">DSM 16784</strain>
    </source>
</reference>
<keyword evidence="2" id="KW-0804">Transcription</keyword>
<protein>
    <submittedName>
        <fullName evidence="4">DNA-binding transcriptional regulator YafY</fullName>
    </submittedName>
</protein>
<dbReference type="Pfam" id="PF08279">
    <property type="entry name" value="HTH_11"/>
    <property type="match status" value="1"/>
</dbReference>
<dbReference type="InterPro" id="IPR057727">
    <property type="entry name" value="WCX_dom"/>
</dbReference>
<name>A0ABU0E344_9FIRM</name>
<evidence type="ECO:0000259" key="3">
    <source>
        <dbReference type="PROSITE" id="PS51000"/>
    </source>
</evidence>
<dbReference type="Gene3D" id="1.10.10.10">
    <property type="entry name" value="Winged helix-like DNA-binding domain superfamily/Winged helix DNA-binding domain"/>
    <property type="match status" value="1"/>
</dbReference>
<dbReference type="EMBL" id="JAUSUR010000002">
    <property type="protein sequence ID" value="MDQ0360920.1"/>
    <property type="molecule type" value="Genomic_DNA"/>
</dbReference>
<gene>
    <name evidence="4" type="ORF">J2S15_001665</name>
</gene>
<dbReference type="PROSITE" id="PS52050">
    <property type="entry name" value="WYL"/>
    <property type="match status" value="1"/>
</dbReference>
<evidence type="ECO:0000256" key="1">
    <source>
        <dbReference type="ARBA" id="ARBA00023015"/>
    </source>
</evidence>
<keyword evidence="5" id="KW-1185">Reference proteome</keyword>
<dbReference type="Proteomes" id="UP001230220">
    <property type="component" value="Unassembled WGS sequence"/>
</dbReference>
<dbReference type="InterPro" id="IPR026881">
    <property type="entry name" value="WYL_dom"/>
</dbReference>
<dbReference type="PANTHER" id="PTHR34580:SF1">
    <property type="entry name" value="PROTEIN PAFC"/>
    <property type="match status" value="1"/>
</dbReference>
<evidence type="ECO:0000313" key="5">
    <source>
        <dbReference type="Proteomes" id="UP001230220"/>
    </source>
</evidence>
<dbReference type="InterPro" id="IPR036390">
    <property type="entry name" value="WH_DNA-bd_sf"/>
</dbReference>
<dbReference type="PIRSF" id="PIRSF016838">
    <property type="entry name" value="PafC"/>
    <property type="match status" value="1"/>
</dbReference>
<dbReference type="Pfam" id="PF13280">
    <property type="entry name" value="WYL"/>
    <property type="match status" value="1"/>
</dbReference>
<dbReference type="InterPro" id="IPR001034">
    <property type="entry name" value="DeoR_HTH"/>
</dbReference>
<organism evidence="4 5">
    <name type="scientific">Breznakia pachnodae</name>
    <dbReference type="NCBI Taxonomy" id="265178"/>
    <lineage>
        <taxon>Bacteria</taxon>
        <taxon>Bacillati</taxon>
        <taxon>Bacillota</taxon>
        <taxon>Erysipelotrichia</taxon>
        <taxon>Erysipelotrichales</taxon>
        <taxon>Erysipelotrichaceae</taxon>
        <taxon>Breznakia</taxon>
    </lineage>
</organism>
<accession>A0ABU0E344</accession>
<keyword evidence="4" id="KW-0238">DNA-binding</keyword>
<proteinExistence type="predicted"/>
<dbReference type="InterPro" id="IPR028349">
    <property type="entry name" value="PafC-like"/>
</dbReference>
<dbReference type="InterPro" id="IPR051534">
    <property type="entry name" value="CBASS_pafABC_assoc_protein"/>
</dbReference>
<dbReference type="GO" id="GO:0003677">
    <property type="term" value="F:DNA binding"/>
    <property type="evidence" value="ECO:0007669"/>
    <property type="project" value="UniProtKB-KW"/>
</dbReference>
<dbReference type="PANTHER" id="PTHR34580">
    <property type="match status" value="1"/>
</dbReference>
<evidence type="ECO:0000256" key="2">
    <source>
        <dbReference type="ARBA" id="ARBA00023163"/>
    </source>
</evidence>
<dbReference type="InterPro" id="IPR013196">
    <property type="entry name" value="HTH_11"/>
</dbReference>
<dbReference type="SUPFAM" id="SSF46785">
    <property type="entry name" value="Winged helix' DNA-binding domain"/>
    <property type="match status" value="1"/>
</dbReference>
<comment type="caution">
    <text evidence="4">The sequence shown here is derived from an EMBL/GenBank/DDBJ whole genome shotgun (WGS) entry which is preliminary data.</text>
</comment>
<keyword evidence="1" id="KW-0805">Transcription regulation</keyword>
<sequence>MEKSRLFHILYYLLNHGRTTAQQLAEEFEVSTRTIYRDVDRLSMSGIPIYANSGHDGGIEIDSSYILDKTLITKEELEGLIQIIDALEDTNYYDLNLINQKLKSLTSNNETTWMKMNLNKWGDYEDVEQVLFKQIKDAILHKQTIYIEYYNSAGLSKRKIDPYYLEFKGSAWYVEGYCHKRQATRYFRLSRITQLEVLKETYESKELEKQKSKINETNEYYEFIFSEKSAYRAYDTFAKSAISNCDEGVCVKVNMPVNDWIYSFLLSLGNEVKIIEPKYIKKELLQLHKNIIRKMEEEQ</sequence>
<dbReference type="RefSeq" id="WP_307407184.1">
    <property type="nucleotide sequence ID" value="NZ_JAUSUR010000002.1"/>
</dbReference>